<sequence>MPNHRRGGRSYLDRFHCNRRTHGLSGVPANPTRDVRTPGHRDRLLPQVPRRLAGPGRTRQDPGALGGGSAGAASPHAATATAAGTGPRRTAAAGLPARPRRPRPLLRARAEALSEEEHLARAVRLRSTNTIAKPIVDDDLWPLIQPLLLPPKARRARYPGRKPLDDRAVLTGILFVQQPGIPWEMLHKEMGCRSGMSCRSSARYPQACSLRMRAMKSMDKSALSTDS</sequence>
<dbReference type="Proteomes" id="UP000256780">
    <property type="component" value="Chromosome CBM2587_b"/>
</dbReference>
<comment type="caution">
    <text evidence="3">The sequence shown here is derived from an EMBL/GenBank/DDBJ whole genome shotgun (WGS) entry which is preliminary data.</text>
</comment>
<feature type="region of interest" description="Disordered" evidence="1">
    <location>
        <begin position="1"/>
        <end position="103"/>
    </location>
</feature>
<gene>
    <name evidence="3" type="ORF">CBM2587_B80086</name>
</gene>
<organism evidence="3 4">
    <name type="scientific">Cupriavidus taiwanensis</name>
    <dbReference type="NCBI Taxonomy" id="164546"/>
    <lineage>
        <taxon>Bacteria</taxon>
        <taxon>Pseudomonadati</taxon>
        <taxon>Pseudomonadota</taxon>
        <taxon>Betaproteobacteria</taxon>
        <taxon>Burkholderiales</taxon>
        <taxon>Burkholderiaceae</taxon>
        <taxon>Cupriavidus</taxon>
    </lineage>
</organism>
<proteinExistence type="predicted"/>
<evidence type="ECO:0000259" key="2">
    <source>
        <dbReference type="Pfam" id="PF13340"/>
    </source>
</evidence>
<dbReference type="Pfam" id="PF13340">
    <property type="entry name" value="DUF4096"/>
    <property type="match status" value="1"/>
</dbReference>
<dbReference type="EMBL" id="OFSQ01000037">
    <property type="protein sequence ID" value="SOY66809.1"/>
    <property type="molecule type" value="Genomic_DNA"/>
</dbReference>
<name>A0A975XD87_9BURK</name>
<evidence type="ECO:0000313" key="4">
    <source>
        <dbReference type="Proteomes" id="UP000256780"/>
    </source>
</evidence>
<dbReference type="AlphaFoldDB" id="A0A975XD87"/>
<dbReference type="InterPro" id="IPR025161">
    <property type="entry name" value="IS402-like_dom"/>
</dbReference>
<evidence type="ECO:0000313" key="3">
    <source>
        <dbReference type="EMBL" id="SOY66809.1"/>
    </source>
</evidence>
<feature type="compositionally biased region" description="Basic and acidic residues" evidence="1">
    <location>
        <begin position="33"/>
        <end position="44"/>
    </location>
</feature>
<feature type="domain" description="Insertion element IS402-like" evidence="2">
    <location>
        <begin position="137"/>
        <end position="195"/>
    </location>
</feature>
<accession>A0A975XD87</accession>
<protein>
    <recommendedName>
        <fullName evidence="2">Insertion element IS402-like domain-containing protein</fullName>
    </recommendedName>
</protein>
<feature type="compositionally biased region" description="Low complexity" evidence="1">
    <location>
        <begin position="71"/>
        <end position="97"/>
    </location>
</feature>
<reference evidence="3 4" key="1">
    <citation type="submission" date="2018-01" db="EMBL/GenBank/DDBJ databases">
        <authorList>
            <person name="Clerissi C."/>
        </authorList>
    </citation>
    <scope>NUCLEOTIDE SEQUENCE [LARGE SCALE GENOMIC DNA]</scope>
    <source>
        <strain evidence="3">Cupriavidus sp. LMG 19464</strain>
    </source>
</reference>
<evidence type="ECO:0000256" key="1">
    <source>
        <dbReference type="SAM" id="MobiDB-lite"/>
    </source>
</evidence>